<evidence type="ECO:0000256" key="1">
    <source>
        <dbReference type="SAM" id="MobiDB-lite"/>
    </source>
</evidence>
<gene>
    <name evidence="2" type="ORF">AB5J54_06800</name>
</gene>
<dbReference type="RefSeq" id="WP_369142993.1">
    <property type="nucleotide sequence ID" value="NZ_CP163444.1"/>
</dbReference>
<feature type="compositionally biased region" description="Low complexity" evidence="1">
    <location>
        <begin position="24"/>
        <end position="41"/>
    </location>
</feature>
<dbReference type="SUPFAM" id="SSF69047">
    <property type="entry name" value="Hypothetical protein YjbJ"/>
    <property type="match status" value="1"/>
</dbReference>
<sequence length="57" mass="6139">MSAKEKAKAKIEQITGKAVRRTAHATGDDTTAAKGAALQARGRARQTKEKGKDVFKR</sequence>
<organism evidence="2">
    <name type="scientific">Streptomyces sp. R44</name>
    <dbReference type="NCBI Taxonomy" id="3238633"/>
    <lineage>
        <taxon>Bacteria</taxon>
        <taxon>Bacillati</taxon>
        <taxon>Actinomycetota</taxon>
        <taxon>Actinomycetes</taxon>
        <taxon>Kitasatosporales</taxon>
        <taxon>Streptomycetaceae</taxon>
        <taxon>Streptomyces</taxon>
    </lineage>
</organism>
<reference evidence="2" key="1">
    <citation type="submission" date="2024-07" db="EMBL/GenBank/DDBJ databases">
        <authorList>
            <person name="Yu S.T."/>
        </authorList>
    </citation>
    <scope>NUCLEOTIDE SEQUENCE</scope>
    <source>
        <strain evidence="2">R44</strain>
    </source>
</reference>
<feature type="region of interest" description="Disordered" evidence="1">
    <location>
        <begin position="21"/>
        <end position="57"/>
    </location>
</feature>
<dbReference type="AlphaFoldDB" id="A0AB39SUG1"/>
<evidence type="ECO:0000313" key="2">
    <source>
        <dbReference type="EMBL" id="XDQ70252.1"/>
    </source>
</evidence>
<dbReference type="EMBL" id="CP163444">
    <property type="protein sequence ID" value="XDQ70252.1"/>
    <property type="molecule type" value="Genomic_DNA"/>
</dbReference>
<name>A0AB39SUG1_9ACTN</name>
<accession>A0AB39SUG1</accession>
<dbReference type="InterPro" id="IPR036629">
    <property type="entry name" value="YjbJ_sf"/>
</dbReference>
<protein>
    <recommendedName>
        <fullName evidence="3">CsbD family protein</fullName>
    </recommendedName>
</protein>
<feature type="compositionally biased region" description="Basic and acidic residues" evidence="1">
    <location>
        <begin position="46"/>
        <end position="57"/>
    </location>
</feature>
<proteinExistence type="predicted"/>
<evidence type="ECO:0008006" key="3">
    <source>
        <dbReference type="Google" id="ProtNLM"/>
    </source>
</evidence>